<feature type="domain" description="Aminoglycoside phosphotransferase" evidence="1">
    <location>
        <begin position="70"/>
        <end position="245"/>
    </location>
</feature>
<dbReference type="InterPro" id="IPR051678">
    <property type="entry name" value="AGP_Transferase"/>
</dbReference>
<accession>A0A455SKW4</accession>
<gene>
    <name evidence="2" type="ORF">KTC_23500</name>
</gene>
<dbReference type="SUPFAM" id="SSF56112">
    <property type="entry name" value="Protein kinase-like (PK-like)"/>
    <property type="match status" value="1"/>
</dbReference>
<sequence length="331" mass="37062">MREQPALTETQLLSCLQEQYGITPVSLEYLPVGLDTNAGKYRVESKQGVSYLLKVRTGALYKPSCVVPAVLQKQGISAVVAPCPTSDNTLWTNIEGWTLMLYPFLDGDTSWTGITDDQWRETGRIFSQIHRVSLSPDITASLRRETFDPTAYARWLRTFAVQKLHTSNSPAAHAFRASWKLHQVAIERAINAMETLATALQQQALPSVLCHADLHPANLLRDRSGRVFVLDWDEVMLAPKERDFIFIEHAGSPFFQGYGMMPINWAALTYYRYERVIQDVIECADEVFFRDDLSEQSKAEAASLFHAVLAKGGEIEAALEAAAHLPSELSL</sequence>
<dbReference type="InterPro" id="IPR011009">
    <property type="entry name" value="Kinase-like_dom_sf"/>
</dbReference>
<dbReference type="PANTHER" id="PTHR21310:SF15">
    <property type="entry name" value="AMINOGLYCOSIDE PHOSPHOTRANSFERASE DOMAIN-CONTAINING PROTEIN"/>
    <property type="match status" value="1"/>
</dbReference>
<dbReference type="AlphaFoldDB" id="A0A455SKW4"/>
<protein>
    <submittedName>
        <fullName evidence="2">Spectinomycin phosphotransferase</fullName>
    </submittedName>
</protein>
<dbReference type="Gene3D" id="3.30.200.20">
    <property type="entry name" value="Phosphorylase Kinase, domain 1"/>
    <property type="match status" value="1"/>
</dbReference>
<dbReference type="Gene3D" id="1.10.510.10">
    <property type="entry name" value="Transferase(Phosphotransferase) domain 1"/>
    <property type="match status" value="1"/>
</dbReference>
<dbReference type="PANTHER" id="PTHR21310">
    <property type="entry name" value="AMINOGLYCOSIDE PHOSPHOTRANSFERASE-RELATED-RELATED"/>
    <property type="match status" value="1"/>
</dbReference>
<dbReference type="Pfam" id="PF01636">
    <property type="entry name" value="APH"/>
    <property type="match status" value="1"/>
</dbReference>
<evidence type="ECO:0000313" key="2">
    <source>
        <dbReference type="EMBL" id="BBH87599.1"/>
    </source>
</evidence>
<evidence type="ECO:0000259" key="1">
    <source>
        <dbReference type="Pfam" id="PF01636"/>
    </source>
</evidence>
<keyword evidence="2" id="KW-0808">Transferase</keyword>
<proteinExistence type="predicted"/>
<organism evidence="2">
    <name type="scientific">Thermosporothrix sp. COM3</name>
    <dbReference type="NCBI Taxonomy" id="2490863"/>
    <lineage>
        <taxon>Bacteria</taxon>
        <taxon>Bacillati</taxon>
        <taxon>Chloroflexota</taxon>
        <taxon>Ktedonobacteria</taxon>
        <taxon>Ktedonobacterales</taxon>
        <taxon>Thermosporotrichaceae</taxon>
        <taxon>Thermosporothrix</taxon>
    </lineage>
</organism>
<dbReference type="EMBL" id="AP019376">
    <property type="protein sequence ID" value="BBH87599.1"/>
    <property type="molecule type" value="Genomic_DNA"/>
</dbReference>
<dbReference type="Gene3D" id="1.20.58.840">
    <property type="match status" value="1"/>
</dbReference>
<name>A0A455SKW4_9CHLR</name>
<reference evidence="2" key="1">
    <citation type="submission" date="2018-12" db="EMBL/GenBank/DDBJ databases">
        <title>Novel natural products biosynthetic potential of the class Ktedonobacteria.</title>
        <authorList>
            <person name="Zheng Y."/>
            <person name="Saitou A."/>
            <person name="Wang C.M."/>
            <person name="Toyoda A."/>
            <person name="Minakuchi Y."/>
            <person name="Sekiguchi Y."/>
            <person name="Ueda K."/>
            <person name="Takano H."/>
            <person name="Sakai Y."/>
            <person name="Yokota A."/>
            <person name="Yabe S."/>
        </authorList>
    </citation>
    <scope>NUCLEOTIDE SEQUENCE</scope>
    <source>
        <strain evidence="2">COM3</strain>
    </source>
</reference>
<dbReference type="InterPro" id="IPR002575">
    <property type="entry name" value="Aminoglycoside_PTrfase"/>
</dbReference>
<dbReference type="GO" id="GO:0016740">
    <property type="term" value="F:transferase activity"/>
    <property type="evidence" value="ECO:0007669"/>
    <property type="project" value="UniProtKB-KW"/>
</dbReference>